<protein>
    <submittedName>
        <fullName evidence="2">Uncharacterized protein</fullName>
    </submittedName>
</protein>
<comment type="caution">
    <text evidence="2">The sequence shown here is derived from an EMBL/GenBank/DDBJ whole genome shotgun (WGS) entry which is preliminary data.</text>
</comment>
<sequence>MNWKRIIGASAGVIAVVAAVFFVKSCTDQRVSDAIVDTRAELAKARQLVSVAAKQLDSLQQAADTYRDSTEFYKNGLAECEKSKRGKGTVSKPAKPAPAKKPVEEPVVDTVYVVCEQAGPSQKGGDTSIRLQNDSKNNQNIVVQNANQYGNDTEIVLGQGAVNDGNIVVNNGGNVTVYDKDPVVDSLRNVVDSLKANSAKRKFKASSSVVIVKTINTYKRVR</sequence>
<keyword evidence="1" id="KW-1133">Transmembrane helix</keyword>
<name>A0A940IC40_9PROT</name>
<proteinExistence type="predicted"/>
<evidence type="ECO:0000313" key="3">
    <source>
        <dbReference type="Proteomes" id="UP000721442"/>
    </source>
</evidence>
<feature type="transmembrane region" description="Helical" evidence="1">
    <location>
        <begin position="6"/>
        <end position="23"/>
    </location>
</feature>
<accession>A0A940IC40</accession>
<organism evidence="2 3">
    <name type="scientific">Candidatus Enterousia excrementavium</name>
    <dbReference type="NCBI Taxonomy" id="2840789"/>
    <lineage>
        <taxon>Bacteria</taxon>
        <taxon>Pseudomonadati</taxon>
        <taxon>Pseudomonadota</taxon>
        <taxon>Alphaproteobacteria</taxon>
        <taxon>Candidatus Enterousia</taxon>
    </lineage>
</organism>
<dbReference type="Proteomes" id="UP000721442">
    <property type="component" value="Unassembled WGS sequence"/>
</dbReference>
<evidence type="ECO:0000256" key="1">
    <source>
        <dbReference type="SAM" id="Phobius"/>
    </source>
</evidence>
<keyword evidence="1" id="KW-0472">Membrane</keyword>
<keyword evidence="1" id="KW-0812">Transmembrane</keyword>
<reference evidence="2" key="1">
    <citation type="submission" date="2020-10" db="EMBL/GenBank/DDBJ databases">
        <authorList>
            <person name="Gilroy R."/>
        </authorList>
    </citation>
    <scope>NUCLEOTIDE SEQUENCE</scope>
    <source>
        <strain evidence="2">B1-16210</strain>
    </source>
</reference>
<evidence type="ECO:0000313" key="2">
    <source>
        <dbReference type="EMBL" id="MBO8407043.1"/>
    </source>
</evidence>
<gene>
    <name evidence="2" type="ORF">IAC77_01115</name>
</gene>
<dbReference type="EMBL" id="JADINE010000016">
    <property type="protein sequence ID" value="MBO8407043.1"/>
    <property type="molecule type" value="Genomic_DNA"/>
</dbReference>
<reference evidence="2" key="2">
    <citation type="journal article" date="2021" name="PeerJ">
        <title>Extensive microbial diversity within the chicken gut microbiome revealed by metagenomics and culture.</title>
        <authorList>
            <person name="Gilroy R."/>
            <person name="Ravi A."/>
            <person name="Getino M."/>
            <person name="Pursley I."/>
            <person name="Horton D.L."/>
            <person name="Alikhan N.F."/>
            <person name="Baker D."/>
            <person name="Gharbi K."/>
            <person name="Hall N."/>
            <person name="Watson M."/>
            <person name="Adriaenssens E.M."/>
            <person name="Foster-Nyarko E."/>
            <person name="Jarju S."/>
            <person name="Secka A."/>
            <person name="Antonio M."/>
            <person name="Oren A."/>
            <person name="Chaudhuri R.R."/>
            <person name="La Ragione R."/>
            <person name="Hildebrand F."/>
            <person name="Pallen M.J."/>
        </authorList>
    </citation>
    <scope>NUCLEOTIDE SEQUENCE</scope>
    <source>
        <strain evidence="2">B1-16210</strain>
    </source>
</reference>
<dbReference type="AlphaFoldDB" id="A0A940IC40"/>